<feature type="chain" id="PRO_5026014793" description="Cyanovirin-N domain-containing protein" evidence="1">
    <location>
        <begin position="19"/>
        <end position="128"/>
    </location>
</feature>
<accession>A0A6G1JNS1</accession>
<evidence type="ECO:0008006" key="4">
    <source>
        <dbReference type="Google" id="ProtNLM"/>
    </source>
</evidence>
<evidence type="ECO:0000313" key="2">
    <source>
        <dbReference type="EMBL" id="KAF2692078.1"/>
    </source>
</evidence>
<keyword evidence="1" id="KW-0732">Signal</keyword>
<sequence length="128" mass="13891">MQLSLATLLGLLTATTLAAPAPTASANSEAERSVIKARSTPHLSFYNKLDFKQFLCDYNFDLAADDGKCITAPSCASHHANSVRFEDGVKSCSFFRKEGCKGSSDSLTNDGNFRITIRDNLASFRCDL</sequence>
<protein>
    <recommendedName>
        <fullName evidence="4">Cyanovirin-N domain-containing protein</fullName>
    </recommendedName>
</protein>
<name>A0A6G1JNS1_9PLEO</name>
<evidence type="ECO:0000256" key="1">
    <source>
        <dbReference type="SAM" id="SignalP"/>
    </source>
</evidence>
<dbReference type="EMBL" id="MU005569">
    <property type="protein sequence ID" value="KAF2692078.1"/>
    <property type="molecule type" value="Genomic_DNA"/>
</dbReference>
<dbReference type="OrthoDB" id="5379951at2759"/>
<gene>
    <name evidence="2" type="ORF">K458DRAFT_398422</name>
</gene>
<proteinExistence type="predicted"/>
<evidence type="ECO:0000313" key="3">
    <source>
        <dbReference type="Proteomes" id="UP000799291"/>
    </source>
</evidence>
<dbReference type="AlphaFoldDB" id="A0A6G1JNS1"/>
<feature type="signal peptide" evidence="1">
    <location>
        <begin position="1"/>
        <end position="18"/>
    </location>
</feature>
<organism evidence="2 3">
    <name type="scientific">Lentithecium fluviatile CBS 122367</name>
    <dbReference type="NCBI Taxonomy" id="1168545"/>
    <lineage>
        <taxon>Eukaryota</taxon>
        <taxon>Fungi</taxon>
        <taxon>Dikarya</taxon>
        <taxon>Ascomycota</taxon>
        <taxon>Pezizomycotina</taxon>
        <taxon>Dothideomycetes</taxon>
        <taxon>Pleosporomycetidae</taxon>
        <taxon>Pleosporales</taxon>
        <taxon>Massarineae</taxon>
        <taxon>Lentitheciaceae</taxon>
        <taxon>Lentithecium</taxon>
    </lineage>
</organism>
<keyword evidence="3" id="KW-1185">Reference proteome</keyword>
<dbReference type="Proteomes" id="UP000799291">
    <property type="component" value="Unassembled WGS sequence"/>
</dbReference>
<reference evidence="2" key="1">
    <citation type="journal article" date="2020" name="Stud. Mycol.">
        <title>101 Dothideomycetes genomes: a test case for predicting lifestyles and emergence of pathogens.</title>
        <authorList>
            <person name="Haridas S."/>
            <person name="Albert R."/>
            <person name="Binder M."/>
            <person name="Bloem J."/>
            <person name="Labutti K."/>
            <person name="Salamov A."/>
            <person name="Andreopoulos B."/>
            <person name="Baker S."/>
            <person name="Barry K."/>
            <person name="Bills G."/>
            <person name="Bluhm B."/>
            <person name="Cannon C."/>
            <person name="Castanera R."/>
            <person name="Culley D."/>
            <person name="Daum C."/>
            <person name="Ezra D."/>
            <person name="Gonzalez J."/>
            <person name="Henrissat B."/>
            <person name="Kuo A."/>
            <person name="Liang C."/>
            <person name="Lipzen A."/>
            <person name="Lutzoni F."/>
            <person name="Magnuson J."/>
            <person name="Mondo S."/>
            <person name="Nolan M."/>
            <person name="Ohm R."/>
            <person name="Pangilinan J."/>
            <person name="Park H.-J."/>
            <person name="Ramirez L."/>
            <person name="Alfaro M."/>
            <person name="Sun H."/>
            <person name="Tritt A."/>
            <person name="Yoshinaga Y."/>
            <person name="Zwiers L.-H."/>
            <person name="Turgeon B."/>
            <person name="Goodwin S."/>
            <person name="Spatafora J."/>
            <person name="Crous P."/>
            <person name="Grigoriev I."/>
        </authorList>
    </citation>
    <scope>NUCLEOTIDE SEQUENCE</scope>
    <source>
        <strain evidence="2">CBS 122367</strain>
    </source>
</reference>